<protein>
    <submittedName>
        <fullName evidence="4">TetR/AcrR family transcriptional regulator</fullName>
    </submittedName>
</protein>
<proteinExistence type="predicted"/>
<evidence type="ECO:0000256" key="1">
    <source>
        <dbReference type="ARBA" id="ARBA00023125"/>
    </source>
</evidence>
<dbReference type="Proteomes" id="UP001595973">
    <property type="component" value="Unassembled WGS sequence"/>
</dbReference>
<gene>
    <name evidence="4" type="ORF">ACFO5X_17890</name>
</gene>
<evidence type="ECO:0000256" key="2">
    <source>
        <dbReference type="PROSITE-ProRule" id="PRU00335"/>
    </source>
</evidence>
<reference evidence="5" key="1">
    <citation type="journal article" date="2019" name="Int. J. Syst. Evol. Microbiol.">
        <title>The Global Catalogue of Microorganisms (GCM) 10K type strain sequencing project: providing services to taxonomists for standard genome sequencing and annotation.</title>
        <authorList>
            <consortium name="The Broad Institute Genomics Platform"/>
            <consortium name="The Broad Institute Genome Sequencing Center for Infectious Disease"/>
            <person name="Wu L."/>
            <person name="Ma J."/>
        </authorList>
    </citation>
    <scope>NUCLEOTIDE SEQUENCE [LARGE SCALE GENOMIC DNA]</scope>
    <source>
        <strain evidence="5">CGMCC 4.7283</strain>
    </source>
</reference>
<dbReference type="Pfam" id="PF00440">
    <property type="entry name" value="TetR_N"/>
    <property type="match status" value="1"/>
</dbReference>
<sequence>MSQQTDGQALRGRRTSLTRQDWIAAALEVMAGAGIAAVKVEALATALGATRGSFYWHFADHADLQDALIQEWTERNVTPFRAIPQQEEGGPRAQLARYAMVWLTERFDPGLDAAVREWGRSSDAVGQMVAAVDDERIAILNDLFTRIGYEAEEALVRARIWYYHQVGYYSLRIAQPRAERLALFPVYFRLLAGFPMAPDIDLEAPGG</sequence>
<evidence type="ECO:0000313" key="5">
    <source>
        <dbReference type="Proteomes" id="UP001595973"/>
    </source>
</evidence>
<dbReference type="Gene3D" id="1.10.357.10">
    <property type="entry name" value="Tetracycline Repressor, domain 2"/>
    <property type="match status" value="1"/>
</dbReference>
<dbReference type="InterPro" id="IPR009057">
    <property type="entry name" value="Homeodomain-like_sf"/>
</dbReference>
<dbReference type="InterPro" id="IPR001647">
    <property type="entry name" value="HTH_TetR"/>
</dbReference>
<dbReference type="RefSeq" id="WP_380719441.1">
    <property type="nucleotide sequence ID" value="NZ_JBHSGI010000024.1"/>
</dbReference>
<dbReference type="SUPFAM" id="SSF46689">
    <property type="entry name" value="Homeodomain-like"/>
    <property type="match status" value="1"/>
</dbReference>
<dbReference type="InterPro" id="IPR050109">
    <property type="entry name" value="HTH-type_TetR-like_transc_reg"/>
</dbReference>
<keyword evidence="1 2" id="KW-0238">DNA-binding</keyword>
<comment type="caution">
    <text evidence="4">The sequence shown here is derived from an EMBL/GenBank/DDBJ whole genome shotgun (WGS) entry which is preliminary data.</text>
</comment>
<accession>A0ABV9KJV9</accession>
<feature type="domain" description="HTH tetR-type" evidence="3">
    <location>
        <begin position="16"/>
        <end position="76"/>
    </location>
</feature>
<evidence type="ECO:0000313" key="4">
    <source>
        <dbReference type="EMBL" id="MFC4670440.1"/>
    </source>
</evidence>
<keyword evidence="5" id="KW-1185">Reference proteome</keyword>
<feature type="DNA-binding region" description="H-T-H motif" evidence="2">
    <location>
        <begin position="39"/>
        <end position="58"/>
    </location>
</feature>
<dbReference type="PANTHER" id="PTHR30055">
    <property type="entry name" value="HTH-TYPE TRANSCRIPTIONAL REGULATOR RUTR"/>
    <property type="match status" value="1"/>
</dbReference>
<evidence type="ECO:0000259" key="3">
    <source>
        <dbReference type="PROSITE" id="PS50977"/>
    </source>
</evidence>
<organism evidence="4 5">
    <name type="scientific">Seohaeicola nanhaiensis</name>
    <dbReference type="NCBI Taxonomy" id="1387282"/>
    <lineage>
        <taxon>Bacteria</taxon>
        <taxon>Pseudomonadati</taxon>
        <taxon>Pseudomonadota</taxon>
        <taxon>Alphaproteobacteria</taxon>
        <taxon>Rhodobacterales</taxon>
        <taxon>Roseobacteraceae</taxon>
        <taxon>Seohaeicola</taxon>
    </lineage>
</organism>
<dbReference type="PROSITE" id="PS50977">
    <property type="entry name" value="HTH_TETR_2"/>
    <property type="match status" value="1"/>
</dbReference>
<dbReference type="PANTHER" id="PTHR30055:SF239">
    <property type="entry name" value="TRANSCRIPTIONAL REGULATORY PROTEIN"/>
    <property type="match status" value="1"/>
</dbReference>
<dbReference type="EMBL" id="JBHSGI010000024">
    <property type="protein sequence ID" value="MFC4670440.1"/>
    <property type="molecule type" value="Genomic_DNA"/>
</dbReference>
<name>A0ABV9KJV9_9RHOB</name>